<sequence length="111" mass="12047">MGFLFKKSDKSKKREQQAAEQRAASGDESSSDAEQGTTASGETTTTTTSPKVKKRQSVRRNLSSNSMRKIRELAACLQIMGDEMETKRLSGAYSIADPTALETPKGKSSQV</sequence>
<feature type="region of interest" description="Disordered" evidence="1">
    <location>
        <begin position="1"/>
        <end position="69"/>
    </location>
</feature>
<protein>
    <submittedName>
        <fullName evidence="2">Uncharacterized protein</fullName>
    </submittedName>
</protein>
<name>A0A7M5XHI3_9CNID</name>
<organism evidence="2 3">
    <name type="scientific">Clytia hemisphaerica</name>
    <dbReference type="NCBI Taxonomy" id="252671"/>
    <lineage>
        <taxon>Eukaryota</taxon>
        <taxon>Metazoa</taxon>
        <taxon>Cnidaria</taxon>
        <taxon>Hydrozoa</taxon>
        <taxon>Hydroidolina</taxon>
        <taxon>Leptothecata</taxon>
        <taxon>Obeliida</taxon>
        <taxon>Clytiidae</taxon>
        <taxon>Clytia</taxon>
    </lineage>
</organism>
<accession>A0A7M5XHI3</accession>
<evidence type="ECO:0000313" key="3">
    <source>
        <dbReference type="Proteomes" id="UP000594262"/>
    </source>
</evidence>
<dbReference type="AlphaFoldDB" id="A0A7M5XHI3"/>
<feature type="compositionally biased region" description="Low complexity" evidence="1">
    <location>
        <begin position="18"/>
        <end position="49"/>
    </location>
</feature>
<feature type="compositionally biased region" description="Basic and acidic residues" evidence="1">
    <location>
        <begin position="1"/>
        <end position="17"/>
    </location>
</feature>
<evidence type="ECO:0000313" key="2">
    <source>
        <dbReference type="EnsemblMetazoa" id="CLYHEMP023060.1"/>
    </source>
</evidence>
<dbReference type="Proteomes" id="UP000594262">
    <property type="component" value="Unplaced"/>
</dbReference>
<proteinExistence type="predicted"/>
<keyword evidence="3" id="KW-1185">Reference proteome</keyword>
<dbReference type="EnsemblMetazoa" id="CLYHEMT023060.1">
    <property type="protein sequence ID" value="CLYHEMP023060.1"/>
    <property type="gene ID" value="CLYHEMG023060"/>
</dbReference>
<evidence type="ECO:0000256" key="1">
    <source>
        <dbReference type="SAM" id="MobiDB-lite"/>
    </source>
</evidence>
<reference evidence="2" key="1">
    <citation type="submission" date="2021-01" db="UniProtKB">
        <authorList>
            <consortium name="EnsemblMetazoa"/>
        </authorList>
    </citation>
    <scope>IDENTIFICATION</scope>
</reference>